<dbReference type="OrthoDB" id="920423at2759"/>
<feature type="non-terminal residue" evidence="1">
    <location>
        <position position="1"/>
    </location>
</feature>
<accession>A0A9N7R9Q6</accession>
<gene>
    <name evidence="1" type="ORF">SHERM_18389</name>
</gene>
<name>A0A9N7R9Q6_STRHE</name>
<dbReference type="Proteomes" id="UP001153555">
    <property type="component" value="Unassembled WGS sequence"/>
</dbReference>
<proteinExistence type="predicted"/>
<comment type="caution">
    <text evidence="1">The sequence shown here is derived from an EMBL/GenBank/DDBJ whole genome shotgun (WGS) entry which is preliminary data.</text>
</comment>
<dbReference type="EMBL" id="CACSLK010020742">
    <property type="protein sequence ID" value="CAA0820387.1"/>
    <property type="molecule type" value="Genomic_DNA"/>
</dbReference>
<sequence length="452" mass="51789">EQKDDCGDQPEKRDFMITADVSIHLYNTLVALITSISPRPAAITGLLDASLASRFLSDPIITDKCDELAKDEFVAQMAQQLLEALQASTVLEDGTFNDFALEHFALVMRIWRNEKFIWIRKLIVKDCVVPDIIEKLSNEVENEQIGERMCRIKGDHNLSDILQLKRPPATMIRGLLIILLGYWSYKKLPLPLGFDEKLISFDGDCGHKVAEDGSEVIEREIEEIDLESAEYSTRLIEPVAPIQSLENDSFIEELAHDLKQDSRLFGKTQQCMESLHIFDPKDDEAFFSAKLHYDLAHEVLEDPHFIQLLVESLKENYLERHSVEIYCKPAKVRNEDVLATVRSIVKDRGFHQYKDQIEKNEDRAVRVFLCILIGHWVYDDVCKKVNAKLCEYDKAKWDARQGARAAAWKATGYDDVEAEICYVTRFAGDLKGLREALGKVYGTRPYKHAFDE</sequence>
<evidence type="ECO:0000313" key="1">
    <source>
        <dbReference type="EMBL" id="CAA0820387.1"/>
    </source>
</evidence>
<dbReference type="AlphaFoldDB" id="A0A9N7R9Q6"/>
<organism evidence="1 2">
    <name type="scientific">Striga hermonthica</name>
    <name type="common">Purple witchweed</name>
    <name type="synonym">Buchnera hermonthica</name>
    <dbReference type="NCBI Taxonomy" id="68872"/>
    <lineage>
        <taxon>Eukaryota</taxon>
        <taxon>Viridiplantae</taxon>
        <taxon>Streptophyta</taxon>
        <taxon>Embryophyta</taxon>
        <taxon>Tracheophyta</taxon>
        <taxon>Spermatophyta</taxon>
        <taxon>Magnoliopsida</taxon>
        <taxon>eudicotyledons</taxon>
        <taxon>Gunneridae</taxon>
        <taxon>Pentapetalae</taxon>
        <taxon>asterids</taxon>
        <taxon>lamiids</taxon>
        <taxon>Lamiales</taxon>
        <taxon>Orobanchaceae</taxon>
        <taxon>Buchnereae</taxon>
        <taxon>Striga</taxon>
    </lineage>
</organism>
<keyword evidence="2" id="KW-1185">Reference proteome</keyword>
<protein>
    <submittedName>
        <fullName evidence="1">Uncharacterized protein</fullName>
    </submittedName>
</protein>
<evidence type="ECO:0000313" key="2">
    <source>
        <dbReference type="Proteomes" id="UP001153555"/>
    </source>
</evidence>
<feature type="non-terminal residue" evidence="1">
    <location>
        <position position="452"/>
    </location>
</feature>
<reference evidence="1" key="1">
    <citation type="submission" date="2019-12" db="EMBL/GenBank/DDBJ databases">
        <authorList>
            <person name="Scholes J."/>
        </authorList>
    </citation>
    <scope>NUCLEOTIDE SEQUENCE</scope>
</reference>